<accession>A0A7W6TDB7</accession>
<dbReference type="InterPro" id="IPR006427">
    <property type="entry name" value="Portal_HK97"/>
</dbReference>
<gene>
    <name evidence="2" type="ORF">GGE31_001911</name>
    <name evidence="1" type="ORF">GGE33_001911</name>
    <name evidence="3" type="ORF">GGE35_001911</name>
</gene>
<evidence type="ECO:0000313" key="6">
    <source>
        <dbReference type="Proteomes" id="UP000576087"/>
    </source>
</evidence>
<dbReference type="Proteomes" id="UP000576087">
    <property type="component" value="Unassembled WGS sequence"/>
</dbReference>
<dbReference type="Proteomes" id="UP000524535">
    <property type="component" value="Unassembled WGS sequence"/>
</dbReference>
<dbReference type="Proteomes" id="UP000520770">
    <property type="component" value="Unassembled WGS sequence"/>
</dbReference>
<sequence length="401" mass="42799">MKSPFRLPWLSTGERKAVSADQGKGGAAVAEVKMAAGVASAFAVLASEGTAHWSGRSYAALARTGFMRNPVAYRAVRMIAEAAAAVPWLAYEGVAEVADHPALALLLRPNGRQGGPDFFEALYGHLLLSGNAYVEPLAIGGSLRELHLLRPDRVSVVEGRDGWVTGYDYRAGGRTRRLAAEAEDGRLSLLHLKLFHPLDDHSGFSPLVAAGAALDLSNAAAGWNKALLDNSARPSGALVYQPKDGGNLSADQYQRLKDELEAGYSGAVNAGRPLLLEGGLDWKAMGLSPKDMDFIEARNGAARDVALALGVPPMLIGIPGDNTYANYQEANRAFYRLTVLPLIARTAASFSAWLSEIYGELRLEPDLDRIAGLSAEREALWARVGAAGFLTDDEKREAVGY</sequence>
<dbReference type="EMBL" id="JACIGW010000002">
    <property type="protein sequence ID" value="MBB4348169.1"/>
    <property type="molecule type" value="Genomic_DNA"/>
</dbReference>
<dbReference type="EMBL" id="JACIHM010000002">
    <property type="protein sequence ID" value="MBB4446095.1"/>
    <property type="molecule type" value="Genomic_DNA"/>
</dbReference>
<comment type="caution">
    <text evidence="2">The sequence shown here is derived from an EMBL/GenBank/DDBJ whole genome shotgun (WGS) entry which is preliminary data.</text>
</comment>
<proteinExistence type="predicted"/>
<dbReference type="Pfam" id="PF04860">
    <property type="entry name" value="Phage_portal"/>
    <property type="match status" value="1"/>
</dbReference>
<evidence type="ECO:0000313" key="5">
    <source>
        <dbReference type="Proteomes" id="UP000524535"/>
    </source>
</evidence>
<organism evidence="2 5">
    <name type="scientific">Aliirhizobium cellulosilyticum</name>
    <dbReference type="NCBI Taxonomy" id="393664"/>
    <lineage>
        <taxon>Bacteria</taxon>
        <taxon>Pseudomonadati</taxon>
        <taxon>Pseudomonadota</taxon>
        <taxon>Alphaproteobacteria</taxon>
        <taxon>Hyphomicrobiales</taxon>
        <taxon>Rhizobiaceae</taxon>
        <taxon>Aliirhizobium</taxon>
    </lineage>
</organism>
<dbReference type="InterPro" id="IPR006944">
    <property type="entry name" value="Phage/GTA_portal"/>
</dbReference>
<evidence type="ECO:0000313" key="3">
    <source>
        <dbReference type="EMBL" id="MBB4446095.1"/>
    </source>
</evidence>
<dbReference type="RefSeq" id="WP_183822622.1">
    <property type="nucleotide sequence ID" value="NZ_JACIGW010000002.1"/>
</dbReference>
<name>A0A7W6TDB7_9HYPH</name>
<keyword evidence="5" id="KW-1185">Reference proteome</keyword>
<evidence type="ECO:0000313" key="1">
    <source>
        <dbReference type="EMBL" id="MBB4348169.1"/>
    </source>
</evidence>
<evidence type="ECO:0000313" key="4">
    <source>
        <dbReference type="Proteomes" id="UP000520770"/>
    </source>
</evidence>
<evidence type="ECO:0000313" key="2">
    <source>
        <dbReference type="EMBL" id="MBB4411406.1"/>
    </source>
</evidence>
<protein>
    <submittedName>
        <fullName evidence="2">HK97 family phage portal protein</fullName>
    </submittedName>
</protein>
<dbReference type="AlphaFoldDB" id="A0A7W6TDB7"/>
<dbReference type="EMBL" id="JACIGY010000002">
    <property type="protein sequence ID" value="MBB4411406.1"/>
    <property type="molecule type" value="Genomic_DNA"/>
</dbReference>
<dbReference type="NCBIfam" id="TIGR01537">
    <property type="entry name" value="portal_HK97"/>
    <property type="match status" value="1"/>
</dbReference>
<reference evidence="4 5" key="1">
    <citation type="submission" date="2020-08" db="EMBL/GenBank/DDBJ databases">
        <title>Genomic Encyclopedia of Type Strains, Phase IV (KMG-V): Genome sequencing to study the core and pangenomes of soil and plant-associated prokaryotes.</title>
        <authorList>
            <person name="Whitman W."/>
        </authorList>
    </citation>
    <scope>NUCLEOTIDE SEQUENCE [LARGE SCALE GENOMIC DNA]</scope>
    <source>
        <strain evidence="2 5">SEMIA 444</strain>
        <strain evidence="1 4">SEMIA 448</strain>
        <strain evidence="3 6">SEMIA 452</strain>
    </source>
</reference>